<dbReference type="SUPFAM" id="SSF50249">
    <property type="entry name" value="Nucleic acid-binding proteins"/>
    <property type="match status" value="1"/>
</dbReference>
<feature type="region of interest" description="Disordered" evidence="1">
    <location>
        <begin position="127"/>
        <end position="161"/>
    </location>
</feature>
<keyword evidence="3" id="KW-0396">Initiation factor</keyword>
<name>A0A481Z8H1_9VIRU</name>
<dbReference type="Pfam" id="PF01176">
    <property type="entry name" value="eIF-1a"/>
    <property type="match status" value="1"/>
</dbReference>
<dbReference type="InterPro" id="IPR001253">
    <property type="entry name" value="TIF_eIF-1A"/>
</dbReference>
<proteinExistence type="inferred from homology"/>
<evidence type="ECO:0000313" key="3">
    <source>
        <dbReference type="EMBL" id="QBK92218.1"/>
    </source>
</evidence>
<dbReference type="HAMAP" id="MF_00216">
    <property type="entry name" value="aIF_1A"/>
    <property type="match status" value="1"/>
</dbReference>
<protein>
    <submittedName>
        <fullName evidence="3">Translation initiation factor 1</fullName>
    </submittedName>
</protein>
<dbReference type="PANTHER" id="PTHR21668">
    <property type="entry name" value="EIF-1A"/>
    <property type="match status" value="1"/>
</dbReference>
<dbReference type="InterPro" id="IPR012340">
    <property type="entry name" value="NA-bd_OB-fold"/>
</dbReference>
<dbReference type="Gene3D" id="2.40.50.140">
    <property type="entry name" value="Nucleic acid-binding proteins"/>
    <property type="match status" value="1"/>
</dbReference>
<accession>A0A481Z8H1</accession>
<dbReference type="GO" id="GO:0003723">
    <property type="term" value="F:RNA binding"/>
    <property type="evidence" value="ECO:0007669"/>
    <property type="project" value="InterPro"/>
</dbReference>
<organism evidence="3">
    <name type="scientific">Pithovirus LCPAC304</name>
    <dbReference type="NCBI Taxonomy" id="2506594"/>
    <lineage>
        <taxon>Viruses</taxon>
        <taxon>Pithoviruses</taxon>
    </lineage>
</organism>
<evidence type="ECO:0000259" key="2">
    <source>
        <dbReference type="PROSITE" id="PS50832"/>
    </source>
</evidence>
<sequence length="161" mass="19110">MPLGGKKKKKGKKKPHVSKRRLRYRLLNEDYAQVKCLYGDRRVEVQISGKGLRKAHIPGRFRKRMWINKDDWVLVQYRTCDVREDSFCDIVHLYTRNEVRKLEQSGEIQMKKSLEQEDFLEFEDIGTEDSLEEIENEIPQRGEIEYPSSFTPSASEEEEEI</sequence>
<dbReference type="SMART" id="SM00652">
    <property type="entry name" value="eIF1a"/>
    <property type="match status" value="1"/>
</dbReference>
<keyword evidence="3" id="KW-0648">Protein biosynthesis</keyword>
<reference evidence="3" key="1">
    <citation type="journal article" date="2019" name="MBio">
        <title>Virus Genomes from Deep Sea Sediments Expand the Ocean Megavirome and Support Independent Origins of Viral Gigantism.</title>
        <authorList>
            <person name="Backstrom D."/>
            <person name="Yutin N."/>
            <person name="Jorgensen S.L."/>
            <person name="Dharamshi J."/>
            <person name="Homa F."/>
            <person name="Zaremba-Niedwiedzka K."/>
            <person name="Spang A."/>
            <person name="Wolf Y.I."/>
            <person name="Koonin E.V."/>
            <person name="Ettema T.J."/>
        </authorList>
    </citation>
    <scope>NUCLEOTIDE SEQUENCE</scope>
</reference>
<feature type="domain" description="S1-like" evidence="2">
    <location>
        <begin position="18"/>
        <end position="95"/>
    </location>
</feature>
<dbReference type="EMBL" id="MK500569">
    <property type="protein sequence ID" value="QBK92218.1"/>
    <property type="molecule type" value="Genomic_DNA"/>
</dbReference>
<dbReference type="InterPro" id="IPR006196">
    <property type="entry name" value="RNA-binding_domain_S1_IF1"/>
</dbReference>
<gene>
    <name evidence="3" type="ORF">LCPAC304_05650</name>
</gene>
<dbReference type="PROSITE" id="PS50832">
    <property type="entry name" value="S1_IF1_TYPE"/>
    <property type="match status" value="1"/>
</dbReference>
<evidence type="ECO:0000256" key="1">
    <source>
        <dbReference type="SAM" id="MobiDB-lite"/>
    </source>
</evidence>
<feature type="compositionally biased region" description="Acidic residues" evidence="1">
    <location>
        <begin position="127"/>
        <end position="136"/>
    </location>
</feature>